<evidence type="ECO:0000256" key="1">
    <source>
        <dbReference type="SAM" id="MobiDB-lite"/>
    </source>
</evidence>
<keyword evidence="4" id="KW-1185">Reference proteome</keyword>
<reference evidence="4" key="1">
    <citation type="journal article" date="2019" name="Int. J. Syst. Evol. Microbiol.">
        <title>The Global Catalogue of Microorganisms (GCM) 10K type strain sequencing project: providing services to taxonomists for standard genome sequencing and annotation.</title>
        <authorList>
            <consortium name="The Broad Institute Genomics Platform"/>
            <consortium name="The Broad Institute Genome Sequencing Center for Infectious Disease"/>
            <person name="Wu L."/>
            <person name="Ma J."/>
        </authorList>
    </citation>
    <scope>NUCLEOTIDE SEQUENCE [LARGE SCALE GENOMIC DNA]</scope>
    <source>
        <strain evidence="4">NBRC 111756</strain>
    </source>
</reference>
<evidence type="ECO:0000313" key="3">
    <source>
        <dbReference type="EMBL" id="MFC6671385.1"/>
    </source>
</evidence>
<gene>
    <name evidence="3" type="ORF">ACFQDL_15875</name>
</gene>
<feature type="region of interest" description="Disordered" evidence="1">
    <location>
        <begin position="98"/>
        <end position="122"/>
    </location>
</feature>
<dbReference type="EMBL" id="JBHSWE010000001">
    <property type="protein sequence ID" value="MFC6671385.1"/>
    <property type="molecule type" value="Genomic_DNA"/>
</dbReference>
<sequence>MKARLLSAGALALCLLTGPAQADVDVGIWFEGAAIHGDGFSLYIGGPYYRDRYIVTRPHYTRHYYRYDKHRYHKHGYHKRFGHRPYGFDRHRNRHDFRHHHHRRHGGAIHDGRRGSRIHDRHHDSRLRYFRDGRRHFDHRR</sequence>
<evidence type="ECO:0000256" key="2">
    <source>
        <dbReference type="SAM" id="SignalP"/>
    </source>
</evidence>
<protein>
    <submittedName>
        <fullName evidence="3">Uncharacterized protein</fullName>
    </submittedName>
</protein>
<name>A0ABW2A1M6_9GAMM</name>
<feature type="compositionally biased region" description="Basic and acidic residues" evidence="1">
    <location>
        <begin position="108"/>
        <end position="122"/>
    </location>
</feature>
<keyword evidence="2" id="KW-0732">Signal</keyword>
<comment type="caution">
    <text evidence="3">The sequence shown here is derived from an EMBL/GenBank/DDBJ whole genome shotgun (WGS) entry which is preliminary data.</text>
</comment>
<feature type="compositionally biased region" description="Basic residues" evidence="1">
    <location>
        <begin position="98"/>
        <end position="107"/>
    </location>
</feature>
<organism evidence="3 4">
    <name type="scientific">Marinobacterium aestuariivivens</name>
    <dbReference type="NCBI Taxonomy" id="1698799"/>
    <lineage>
        <taxon>Bacteria</taxon>
        <taxon>Pseudomonadati</taxon>
        <taxon>Pseudomonadota</taxon>
        <taxon>Gammaproteobacteria</taxon>
        <taxon>Oceanospirillales</taxon>
        <taxon>Oceanospirillaceae</taxon>
        <taxon>Marinobacterium</taxon>
    </lineage>
</organism>
<evidence type="ECO:0000313" key="4">
    <source>
        <dbReference type="Proteomes" id="UP001596422"/>
    </source>
</evidence>
<dbReference type="RefSeq" id="WP_379909899.1">
    <property type="nucleotide sequence ID" value="NZ_JBHSWE010000001.1"/>
</dbReference>
<feature type="signal peptide" evidence="2">
    <location>
        <begin position="1"/>
        <end position="22"/>
    </location>
</feature>
<dbReference type="Proteomes" id="UP001596422">
    <property type="component" value="Unassembled WGS sequence"/>
</dbReference>
<feature type="chain" id="PRO_5047265331" evidence="2">
    <location>
        <begin position="23"/>
        <end position="141"/>
    </location>
</feature>
<proteinExistence type="predicted"/>
<accession>A0ABW2A1M6</accession>